<dbReference type="Proteomes" id="UP000484164">
    <property type="component" value="Unassembled WGS sequence"/>
</dbReference>
<dbReference type="Pfam" id="PF02566">
    <property type="entry name" value="OsmC"/>
    <property type="match status" value="1"/>
</dbReference>
<protein>
    <submittedName>
        <fullName evidence="1">OsmC family protein</fullName>
    </submittedName>
</protein>
<organism evidence="1 2">
    <name type="scientific">Phaeocystidibacter marisrubri</name>
    <dbReference type="NCBI Taxonomy" id="1577780"/>
    <lineage>
        <taxon>Bacteria</taxon>
        <taxon>Pseudomonadati</taxon>
        <taxon>Bacteroidota</taxon>
        <taxon>Flavobacteriia</taxon>
        <taxon>Flavobacteriales</taxon>
        <taxon>Phaeocystidibacteraceae</taxon>
        <taxon>Phaeocystidibacter</taxon>
    </lineage>
</organism>
<dbReference type="InterPro" id="IPR036102">
    <property type="entry name" value="OsmC/Ohrsf"/>
</dbReference>
<comment type="caution">
    <text evidence="1">The sequence shown here is derived from an EMBL/GenBank/DDBJ whole genome shotgun (WGS) entry which is preliminary data.</text>
</comment>
<dbReference type="InterPro" id="IPR015946">
    <property type="entry name" value="KH_dom-like_a/b"/>
</dbReference>
<dbReference type="OrthoDB" id="9804010at2"/>
<gene>
    <name evidence="1" type="ORF">F8C82_08045</name>
</gene>
<keyword evidence="2" id="KW-1185">Reference proteome</keyword>
<dbReference type="InterPro" id="IPR003718">
    <property type="entry name" value="OsmC/Ohr_fam"/>
</dbReference>
<evidence type="ECO:0000313" key="2">
    <source>
        <dbReference type="Proteomes" id="UP000484164"/>
    </source>
</evidence>
<evidence type="ECO:0000313" key="1">
    <source>
        <dbReference type="EMBL" id="KAB2815645.1"/>
    </source>
</evidence>
<dbReference type="EMBL" id="WBVQ01000002">
    <property type="protein sequence ID" value="KAB2815645.1"/>
    <property type="molecule type" value="Genomic_DNA"/>
</dbReference>
<dbReference type="PANTHER" id="PTHR34352">
    <property type="entry name" value="PROTEIN YHFA"/>
    <property type="match status" value="1"/>
</dbReference>
<dbReference type="SUPFAM" id="SSF82784">
    <property type="entry name" value="OsmC-like"/>
    <property type="match status" value="1"/>
</dbReference>
<sequence length="137" mass="15392">MKVELTRTDHLFQFDVTSENHSVKVTANPAMSAPDAVGFRPMELLLSSLASCLSIDVLNILYKQRQKVESFAVKVEGTRSDQIPSVFTQIELQFELHGEIENAKIQRAIDLGLERYCSVYHSLSPSIRVECSYSLNA</sequence>
<accession>A0A6L3ZCS0</accession>
<dbReference type="PANTHER" id="PTHR34352:SF1">
    <property type="entry name" value="PROTEIN YHFA"/>
    <property type="match status" value="1"/>
</dbReference>
<dbReference type="Gene3D" id="3.30.300.20">
    <property type="match status" value="1"/>
</dbReference>
<name>A0A6L3ZCS0_9FLAO</name>
<reference evidence="1 2" key="1">
    <citation type="submission" date="2019-10" db="EMBL/GenBank/DDBJ databases">
        <title>Genome sequence of Phaeocystidibacter marisrubri JCM30614 (type strain).</title>
        <authorList>
            <person name="Bowman J.P."/>
        </authorList>
    </citation>
    <scope>NUCLEOTIDE SEQUENCE [LARGE SCALE GENOMIC DNA]</scope>
    <source>
        <strain evidence="1 2">JCM 30614</strain>
    </source>
</reference>
<proteinExistence type="predicted"/>
<dbReference type="AlphaFoldDB" id="A0A6L3ZCS0"/>
<dbReference type="RefSeq" id="WP_151693075.1">
    <property type="nucleotide sequence ID" value="NZ_BMGX01000001.1"/>
</dbReference>